<feature type="region of interest" description="Disordered" evidence="3">
    <location>
        <begin position="1"/>
        <end position="148"/>
    </location>
</feature>
<dbReference type="SMART" id="SM00993">
    <property type="entry name" value="YL1_C"/>
    <property type="match status" value="1"/>
</dbReference>
<dbReference type="InterPro" id="IPR013272">
    <property type="entry name" value="Vps72/YL1_C"/>
</dbReference>
<evidence type="ECO:0000259" key="4">
    <source>
        <dbReference type="SMART" id="SM00993"/>
    </source>
</evidence>
<dbReference type="Proteomes" id="UP000678393">
    <property type="component" value="Unassembled WGS sequence"/>
</dbReference>
<organism evidence="5 6">
    <name type="scientific">Candidula unifasciata</name>
    <dbReference type="NCBI Taxonomy" id="100452"/>
    <lineage>
        <taxon>Eukaryota</taxon>
        <taxon>Metazoa</taxon>
        <taxon>Spiralia</taxon>
        <taxon>Lophotrochozoa</taxon>
        <taxon>Mollusca</taxon>
        <taxon>Gastropoda</taxon>
        <taxon>Heterobranchia</taxon>
        <taxon>Euthyneura</taxon>
        <taxon>Panpulmonata</taxon>
        <taxon>Eupulmonata</taxon>
        <taxon>Stylommatophora</taxon>
        <taxon>Helicina</taxon>
        <taxon>Helicoidea</taxon>
        <taxon>Geomitridae</taxon>
        <taxon>Candidula</taxon>
    </lineage>
</organism>
<comment type="caution">
    <text evidence="5">The sequence shown here is derived from an EMBL/GenBank/DDBJ whole genome shotgun (WGS) entry which is preliminary data.</text>
</comment>
<gene>
    <name evidence="5" type="ORF">CUNI_LOCUS10164</name>
</gene>
<feature type="domain" description="Vps72/YL1 C-terminal" evidence="4">
    <location>
        <begin position="282"/>
        <end position="311"/>
    </location>
</feature>
<name>A0A8S3ZC09_9EUPU</name>
<dbReference type="OrthoDB" id="78296at2759"/>
<dbReference type="GO" id="GO:0005634">
    <property type="term" value="C:nucleus"/>
    <property type="evidence" value="ECO:0007669"/>
    <property type="project" value="TreeGrafter"/>
</dbReference>
<dbReference type="InterPro" id="IPR046757">
    <property type="entry name" value="YL1_N"/>
</dbReference>
<reference evidence="5" key="1">
    <citation type="submission" date="2021-04" db="EMBL/GenBank/DDBJ databases">
        <authorList>
            <consortium name="Molecular Ecology Group"/>
        </authorList>
    </citation>
    <scope>NUCLEOTIDE SEQUENCE</scope>
</reference>
<evidence type="ECO:0000256" key="2">
    <source>
        <dbReference type="ARBA" id="ARBA00020000"/>
    </source>
</evidence>
<dbReference type="AlphaFoldDB" id="A0A8S3ZC09"/>
<dbReference type="EMBL" id="CAJHNH020001824">
    <property type="protein sequence ID" value="CAG5124606.1"/>
    <property type="molecule type" value="Genomic_DNA"/>
</dbReference>
<accession>A0A8S3ZC09</accession>
<feature type="compositionally biased region" description="Polar residues" evidence="3">
    <location>
        <begin position="345"/>
        <end position="355"/>
    </location>
</feature>
<dbReference type="PANTHER" id="PTHR13275">
    <property type="entry name" value="YL-1 PROTEIN TRANSCRIPTION FACTOR-LIKE 1"/>
    <property type="match status" value="1"/>
</dbReference>
<comment type="similarity">
    <text evidence="1">Belongs to the VPS72/YL1 family.</text>
</comment>
<feature type="compositionally biased region" description="Basic and acidic residues" evidence="3">
    <location>
        <begin position="90"/>
        <end position="113"/>
    </location>
</feature>
<protein>
    <recommendedName>
        <fullName evidence="2">Vacuolar protein sorting-associated protein 72 homolog</fullName>
    </recommendedName>
</protein>
<evidence type="ECO:0000313" key="6">
    <source>
        <dbReference type="Proteomes" id="UP000678393"/>
    </source>
</evidence>
<dbReference type="Pfam" id="PF05764">
    <property type="entry name" value="YL1"/>
    <property type="match status" value="1"/>
</dbReference>
<keyword evidence="6" id="KW-1185">Reference proteome</keyword>
<proteinExistence type="inferred from homology"/>
<evidence type="ECO:0000256" key="3">
    <source>
        <dbReference type="SAM" id="MobiDB-lite"/>
    </source>
</evidence>
<evidence type="ECO:0000313" key="5">
    <source>
        <dbReference type="EMBL" id="CAG5124606.1"/>
    </source>
</evidence>
<feature type="region of interest" description="Disordered" evidence="3">
    <location>
        <begin position="319"/>
        <end position="355"/>
    </location>
</feature>
<sequence length="355" mass="40707">MLATERERRSNAGGKMAKLLEAEDEDDFYKTTYGGFEEEEEDRDYNSSQSDSDDIIDSDFSIDENDEVKSDDNDDEGKPKRKKKGVVTKAYKDPKGDKEKKPPTKKLKTEKSTEVPSVQIYVSPERKSVRRSTALKSEAALSRQKLDQQRDKILKDMAIKKNVSHIRRMTQEELLEEAKITEKQNMKSLENYQKLELEKKRARVVKQAYHGPIIRYHSLTMPLIEELPYEPDVDVDSEEVAETKKPELSVDEKCERTFITFTDESTFKEIFPQVKAKPPSRAICPVTKLPAKYIDPVTQTPYATAQAFHLIRDAYTRQLENENKNRSASPVNINGQRKKEKDKSSGSPQMLSTSA</sequence>
<dbReference type="Pfam" id="PF08265">
    <property type="entry name" value="YL1_C"/>
    <property type="match status" value="1"/>
</dbReference>
<feature type="compositionally biased region" description="Polar residues" evidence="3">
    <location>
        <begin position="326"/>
        <end position="335"/>
    </location>
</feature>
<feature type="compositionally biased region" description="Acidic residues" evidence="3">
    <location>
        <begin position="51"/>
        <end position="66"/>
    </location>
</feature>
<dbReference type="PANTHER" id="PTHR13275:SF4">
    <property type="entry name" value="VACUOLAR PROTEIN SORTING-ASSOCIATED PROTEIN 72 HOMOLOG"/>
    <property type="match status" value="1"/>
</dbReference>
<evidence type="ECO:0000256" key="1">
    <source>
        <dbReference type="ARBA" id="ARBA00006832"/>
    </source>
</evidence>
<feature type="compositionally biased region" description="Basic and acidic residues" evidence="3">
    <location>
        <begin position="1"/>
        <end position="10"/>
    </location>
</feature>